<dbReference type="Pfam" id="PF03457">
    <property type="entry name" value="HA"/>
    <property type="match status" value="2"/>
</dbReference>
<evidence type="ECO:0000313" key="4">
    <source>
        <dbReference type="Proteomes" id="UP000299211"/>
    </source>
</evidence>
<dbReference type="Proteomes" id="UP000299211">
    <property type="component" value="Unassembled WGS sequence"/>
</dbReference>
<protein>
    <recommendedName>
        <fullName evidence="2">Helicase-associated domain-containing protein</fullName>
    </recommendedName>
</protein>
<feature type="domain" description="Helicase-associated" evidence="2">
    <location>
        <begin position="253"/>
        <end position="313"/>
    </location>
</feature>
<comment type="caution">
    <text evidence="3">The sequence shown here is derived from an EMBL/GenBank/DDBJ whole genome shotgun (WGS) entry which is preliminary data.</text>
</comment>
<evidence type="ECO:0000259" key="2">
    <source>
        <dbReference type="Pfam" id="PF03457"/>
    </source>
</evidence>
<evidence type="ECO:0000256" key="1">
    <source>
        <dbReference type="SAM" id="MobiDB-lite"/>
    </source>
</evidence>
<name>A0A4D4N6Q6_STRAX</name>
<evidence type="ECO:0000313" key="3">
    <source>
        <dbReference type="EMBL" id="GDY80251.1"/>
    </source>
</evidence>
<dbReference type="AlphaFoldDB" id="A0A4D4N6Q6"/>
<sequence length="545" mass="61619">MCSRHGRWLLDVGDGHDLEYLDVGGCQELAAAQARWPRTARRAASTGAEPGAVFAVARAVVCGWWQQEAFWEREQVWSQRLERITLDTSRRSEVASEWPAAWWQLVARDAVVFPEVVAVAAALVDPALRLLVTDERPLVRRSRHNGRFVTALGERLERGWLGEAELTEKPSALQAWMRGLAREVRSPSLSGSARREMWRVQAAHQPAEVGRGCVSWLPPPLAFRLHAGSTGWRAELWLPRRVGQGAGLKAVSEERFQDGLGHARRYVARHGHLAVPHADAPQDGFDLGRWLANLRAASAGLPPEYVRVLAELDVWWNPPWPISWQRAWHRARAHALAHGPVSGGDNLAGLPRWLERWLRRQIAEYSQLAAEQQQLLAQLGLTPAEIDRFHAWPARRRSVMHGLEATHDYAASHGHLAVSQLTSHDGFALGKWLNQVRHRQRTATQPTRLGRQLTALDTWWNPPWPLDWQRYYWATRHHLHGLPEGVVWWPGAPEEAQTQQWLHEQQASWQHLHNEQKALVGRLATDQSTGGSPRSDRPDSSPLSS</sequence>
<dbReference type="PANTHER" id="PTHR33418">
    <property type="entry name" value="HELICASE-ASSOCIATED"/>
    <property type="match status" value="1"/>
</dbReference>
<proteinExistence type="predicted"/>
<reference evidence="3 4" key="1">
    <citation type="submission" date="2019-04" db="EMBL/GenBank/DDBJ databases">
        <title>Draft genome sequences of Streptomyces avermitilis ATCC 31267.</title>
        <authorList>
            <person name="Komaki H."/>
            <person name="Tamura T."/>
            <person name="Hosoyama A."/>
        </authorList>
    </citation>
    <scope>NUCLEOTIDE SEQUENCE [LARGE SCALE GENOMIC DNA]</scope>
    <source>
        <strain evidence="3 4">ATCC 31267</strain>
    </source>
</reference>
<dbReference type="PANTHER" id="PTHR33418:SF1">
    <property type="entry name" value="HELICASE-ASSOCIATED DOMAIN-CONTAINING PROTEIN"/>
    <property type="match status" value="1"/>
</dbReference>
<accession>A0A4D4N6Q6</accession>
<dbReference type="InterPro" id="IPR005114">
    <property type="entry name" value="Helicase_assoc"/>
</dbReference>
<feature type="region of interest" description="Disordered" evidence="1">
    <location>
        <begin position="521"/>
        <end position="545"/>
    </location>
</feature>
<feature type="domain" description="Helicase-associated" evidence="2">
    <location>
        <begin position="401"/>
        <end position="457"/>
    </location>
</feature>
<gene>
    <name evidence="3" type="ORF">SAV31267_097360</name>
</gene>
<organism evidence="3 4">
    <name type="scientific">Streptomyces avermitilis</name>
    <dbReference type="NCBI Taxonomy" id="33903"/>
    <lineage>
        <taxon>Bacteria</taxon>
        <taxon>Bacillati</taxon>
        <taxon>Actinomycetota</taxon>
        <taxon>Actinomycetes</taxon>
        <taxon>Kitasatosporales</taxon>
        <taxon>Streptomycetaceae</taxon>
        <taxon>Streptomyces</taxon>
    </lineage>
</organism>
<dbReference type="EMBL" id="BJHY01000002">
    <property type="protein sequence ID" value="GDY80251.1"/>
    <property type="molecule type" value="Genomic_DNA"/>
</dbReference>